<gene>
    <name evidence="11" type="ORF">SAMN05660226_03432</name>
</gene>
<dbReference type="Gene3D" id="3.40.50.10090">
    <property type="match status" value="2"/>
</dbReference>
<dbReference type="EC" id="4.2.1.75" evidence="3 9"/>
<dbReference type="OrthoDB" id="1149788at2"/>
<dbReference type="Proteomes" id="UP000190541">
    <property type="component" value="Unassembled WGS sequence"/>
</dbReference>
<keyword evidence="5 9" id="KW-0627">Porphyrin biosynthesis</keyword>
<evidence type="ECO:0000256" key="2">
    <source>
        <dbReference type="ARBA" id="ARBA00008133"/>
    </source>
</evidence>
<protein>
    <recommendedName>
        <fullName evidence="7 9">Uroporphyrinogen-III synthase</fullName>
        <ecNumber evidence="3 9">4.2.1.75</ecNumber>
    </recommendedName>
</protein>
<comment type="function">
    <text evidence="6 9">Catalyzes cyclization of the linear tetrapyrrole, hydroxymethylbilane, to the macrocyclic uroporphyrinogen III.</text>
</comment>
<evidence type="ECO:0000256" key="4">
    <source>
        <dbReference type="ARBA" id="ARBA00023239"/>
    </source>
</evidence>
<evidence type="ECO:0000313" key="11">
    <source>
        <dbReference type="EMBL" id="SKB85162.1"/>
    </source>
</evidence>
<sequence>MQVSEADRAKKVKSILVTLPKPENEKSPYFALAQKYNLKLDFRAFIHVEGVPARDVRKEQRINPADFTAVIFTSRNAADHFFRICEEMRYDVPADLKYFCLSETIALYLQKYIQYRKRKIFFGKQTAKDLADVLKKHAKEKFLYPCSDVANEETYNWLQENGYQVTPAVLFRTVVSDLSDLKDVFYDIIVFFSPSSVQSLFENFPDFKQNNTRLAAFGSSTHQAILDRGLILDIAAPTPEAPSMTMAVEQYIKMANK</sequence>
<reference evidence="11 12" key="1">
    <citation type="submission" date="2017-02" db="EMBL/GenBank/DDBJ databases">
        <authorList>
            <person name="Peterson S.W."/>
        </authorList>
    </citation>
    <scope>NUCLEOTIDE SEQUENCE [LARGE SCALE GENOMIC DNA]</scope>
    <source>
        <strain evidence="11 12">DSM 22899</strain>
    </source>
</reference>
<evidence type="ECO:0000256" key="5">
    <source>
        <dbReference type="ARBA" id="ARBA00023244"/>
    </source>
</evidence>
<dbReference type="InterPro" id="IPR003754">
    <property type="entry name" value="4pyrrol_synth_uPrphyn_synth"/>
</dbReference>
<dbReference type="GO" id="GO:0006780">
    <property type="term" value="P:uroporphyrinogen III biosynthetic process"/>
    <property type="evidence" value="ECO:0007669"/>
    <property type="project" value="UniProtKB-UniRule"/>
</dbReference>
<comment type="pathway">
    <text evidence="1 9">Porphyrin-containing compound metabolism; protoporphyrin-IX biosynthesis; coproporphyrinogen-III from 5-aminolevulinate: step 3/4.</text>
</comment>
<evidence type="ECO:0000256" key="8">
    <source>
        <dbReference type="ARBA" id="ARBA00048617"/>
    </source>
</evidence>
<keyword evidence="4 9" id="KW-0456">Lyase</keyword>
<evidence type="ECO:0000313" key="12">
    <source>
        <dbReference type="Proteomes" id="UP000190541"/>
    </source>
</evidence>
<dbReference type="InterPro" id="IPR036108">
    <property type="entry name" value="4pyrrol_syn_uPrphyn_synt_sf"/>
</dbReference>
<dbReference type="AlphaFoldDB" id="A0A1T5EM73"/>
<dbReference type="STRING" id="623280.SAMN05660226_03432"/>
<accession>A0A1T5EM73</accession>
<evidence type="ECO:0000256" key="1">
    <source>
        <dbReference type="ARBA" id="ARBA00004772"/>
    </source>
</evidence>
<proteinExistence type="inferred from homology"/>
<dbReference type="InterPro" id="IPR039793">
    <property type="entry name" value="UROS/Hem4"/>
</dbReference>
<evidence type="ECO:0000256" key="7">
    <source>
        <dbReference type="ARBA" id="ARBA00040167"/>
    </source>
</evidence>
<dbReference type="GO" id="GO:0004852">
    <property type="term" value="F:uroporphyrinogen-III synthase activity"/>
    <property type="evidence" value="ECO:0007669"/>
    <property type="project" value="UniProtKB-UniRule"/>
</dbReference>
<dbReference type="GO" id="GO:0006782">
    <property type="term" value="P:protoporphyrinogen IX biosynthetic process"/>
    <property type="evidence" value="ECO:0007669"/>
    <property type="project" value="UniProtKB-UniRule"/>
</dbReference>
<keyword evidence="12" id="KW-1185">Reference proteome</keyword>
<evidence type="ECO:0000256" key="9">
    <source>
        <dbReference type="RuleBase" id="RU366031"/>
    </source>
</evidence>
<dbReference type="PANTHER" id="PTHR38042:SF1">
    <property type="entry name" value="UROPORPHYRINOGEN-III SYNTHASE, CHLOROPLASTIC"/>
    <property type="match status" value="1"/>
</dbReference>
<evidence type="ECO:0000256" key="6">
    <source>
        <dbReference type="ARBA" id="ARBA00037589"/>
    </source>
</evidence>
<dbReference type="EMBL" id="FUYS01000010">
    <property type="protein sequence ID" value="SKB85162.1"/>
    <property type="molecule type" value="Genomic_DNA"/>
</dbReference>
<name>A0A1T5EM73_9SPHI</name>
<feature type="domain" description="Tetrapyrrole biosynthesis uroporphyrinogen III synthase" evidence="10">
    <location>
        <begin position="60"/>
        <end position="245"/>
    </location>
</feature>
<dbReference type="PANTHER" id="PTHR38042">
    <property type="entry name" value="UROPORPHYRINOGEN-III SYNTHASE, CHLOROPLASTIC"/>
    <property type="match status" value="1"/>
</dbReference>
<dbReference type="Pfam" id="PF02602">
    <property type="entry name" value="HEM4"/>
    <property type="match status" value="1"/>
</dbReference>
<comment type="similarity">
    <text evidence="2 9">Belongs to the uroporphyrinogen-III synthase family.</text>
</comment>
<evidence type="ECO:0000259" key="10">
    <source>
        <dbReference type="Pfam" id="PF02602"/>
    </source>
</evidence>
<dbReference type="RefSeq" id="WP_079718072.1">
    <property type="nucleotide sequence ID" value="NZ_FUYS01000010.1"/>
</dbReference>
<evidence type="ECO:0000256" key="3">
    <source>
        <dbReference type="ARBA" id="ARBA00013109"/>
    </source>
</evidence>
<organism evidence="11 12">
    <name type="scientific">Parapedobacter luteus</name>
    <dbReference type="NCBI Taxonomy" id="623280"/>
    <lineage>
        <taxon>Bacteria</taxon>
        <taxon>Pseudomonadati</taxon>
        <taxon>Bacteroidota</taxon>
        <taxon>Sphingobacteriia</taxon>
        <taxon>Sphingobacteriales</taxon>
        <taxon>Sphingobacteriaceae</taxon>
        <taxon>Parapedobacter</taxon>
    </lineage>
</organism>
<dbReference type="CDD" id="cd06578">
    <property type="entry name" value="HemD"/>
    <property type="match status" value="1"/>
</dbReference>
<dbReference type="SUPFAM" id="SSF69618">
    <property type="entry name" value="HemD-like"/>
    <property type="match status" value="1"/>
</dbReference>
<comment type="catalytic activity">
    <reaction evidence="8 9">
        <text>hydroxymethylbilane = uroporphyrinogen III + H2O</text>
        <dbReference type="Rhea" id="RHEA:18965"/>
        <dbReference type="ChEBI" id="CHEBI:15377"/>
        <dbReference type="ChEBI" id="CHEBI:57308"/>
        <dbReference type="ChEBI" id="CHEBI:57845"/>
        <dbReference type="EC" id="4.2.1.75"/>
    </reaction>
</comment>